<gene>
    <name evidence="1" type="ORF">ACFSDX_04020</name>
</gene>
<proteinExistence type="predicted"/>
<dbReference type="InterPro" id="IPR009057">
    <property type="entry name" value="Homeodomain-like_sf"/>
</dbReference>
<sequence>MSSTYPAIVCTENTLSGSPRIDGRRLAVGDVVSIVHDSLHHALDSHELTLDQIKQALGYCATLQCKSDNPLVFCHNCSLRREQEGPLDTSYLEEFISGDFVFVRGENFHFFGSMAELLEDHRGYDWWMIATNLLIDLRTELRDESARS</sequence>
<reference evidence="2" key="1">
    <citation type="journal article" date="2019" name="Int. J. Syst. Evol. Microbiol.">
        <title>The Global Catalogue of Microorganisms (GCM) 10K type strain sequencing project: providing services to taxonomists for standard genome sequencing and annotation.</title>
        <authorList>
            <consortium name="The Broad Institute Genomics Platform"/>
            <consortium name="The Broad Institute Genome Sequencing Center for Infectious Disease"/>
            <person name="Wu L."/>
            <person name="Ma J."/>
        </authorList>
    </citation>
    <scope>NUCLEOTIDE SEQUENCE [LARGE SCALE GENOMIC DNA]</scope>
    <source>
        <strain evidence="2">CGMCC 1.15795</strain>
    </source>
</reference>
<dbReference type="Proteomes" id="UP001597197">
    <property type="component" value="Unassembled WGS sequence"/>
</dbReference>
<dbReference type="RefSeq" id="WP_382311892.1">
    <property type="nucleotide sequence ID" value="NZ_JBHUFD010000001.1"/>
</dbReference>
<dbReference type="SUPFAM" id="SSF46689">
    <property type="entry name" value="Homeodomain-like"/>
    <property type="match status" value="1"/>
</dbReference>
<dbReference type="Pfam" id="PF04255">
    <property type="entry name" value="DUF433"/>
    <property type="match status" value="1"/>
</dbReference>
<protein>
    <submittedName>
        <fullName evidence="1">DUF433 domain-containing protein</fullName>
    </submittedName>
</protein>
<name>A0ABW4QPX5_9BACT</name>
<dbReference type="Gene3D" id="1.10.10.10">
    <property type="entry name" value="Winged helix-like DNA-binding domain superfamily/Winged helix DNA-binding domain"/>
    <property type="match status" value="1"/>
</dbReference>
<dbReference type="InterPro" id="IPR036388">
    <property type="entry name" value="WH-like_DNA-bd_sf"/>
</dbReference>
<dbReference type="InterPro" id="IPR007367">
    <property type="entry name" value="DUF433"/>
</dbReference>
<accession>A0ABW4QPX5</accession>
<dbReference type="EMBL" id="JBHUFD010000001">
    <property type="protein sequence ID" value="MFD1871577.1"/>
    <property type="molecule type" value="Genomic_DNA"/>
</dbReference>
<keyword evidence="2" id="KW-1185">Reference proteome</keyword>
<organism evidence="1 2">
    <name type="scientific">Hymenobacter bucti</name>
    <dbReference type="NCBI Taxonomy" id="1844114"/>
    <lineage>
        <taxon>Bacteria</taxon>
        <taxon>Pseudomonadati</taxon>
        <taxon>Bacteroidota</taxon>
        <taxon>Cytophagia</taxon>
        <taxon>Cytophagales</taxon>
        <taxon>Hymenobacteraceae</taxon>
        <taxon>Hymenobacter</taxon>
    </lineage>
</organism>
<evidence type="ECO:0000313" key="2">
    <source>
        <dbReference type="Proteomes" id="UP001597197"/>
    </source>
</evidence>
<evidence type="ECO:0000313" key="1">
    <source>
        <dbReference type="EMBL" id="MFD1871577.1"/>
    </source>
</evidence>
<comment type="caution">
    <text evidence="1">The sequence shown here is derived from an EMBL/GenBank/DDBJ whole genome shotgun (WGS) entry which is preliminary data.</text>
</comment>